<name>A0AC35UH36_9BILA</name>
<sequence>MLVVRSLANAIDLLKELEAPVSAIYDPYFGIKVREPSIAFKTFDSFRGDKNKVKIGDIKKGAKKCEDGYVTMGVIIEKSDTLKSSKGKDYMIWKLSGFENVQDTTIKALLFGDCVKSHWKMQVGSVVVLVNPKIGDQDKKDSSYSVMLYNAIEVIGLGFCPDYGVCGQIRKDGSKCPNVINNKNGVACIYHIQQQVKQVASRRGTFNTEYSQPNVLFKKKQMMNCVKSPEKKASVANVMAFQSTLPVRSIDGNIPTTKDMSKIKEQQVNDVKAYSRKRAHFSKSAKAIADKLDAVAAGEPASKVRKRCTFEDFLKKADDELVEKDRIKEFRLLKMSRKVLKPSELAAMMRNDKAREKNEPVMGLKRKAEPVAEKTTIAKKKFSNEDIMALLNKKSSHQHEADEAEVARQRVYFNHMEGREKVEEYATNLMEIPNFRVFTCTSCNLTHATKNEICAREGHQFREHRVTKRFFKCKDCSRRCTSFNIYPKAMCAGCKGRSFVKCGMKDERIVKPKERLLIRGQEIANANT</sequence>
<dbReference type="Proteomes" id="UP000095286">
    <property type="component" value="Unplaced"/>
</dbReference>
<organism evidence="1 2">
    <name type="scientific">Rhabditophanes sp. KR3021</name>
    <dbReference type="NCBI Taxonomy" id="114890"/>
    <lineage>
        <taxon>Eukaryota</taxon>
        <taxon>Metazoa</taxon>
        <taxon>Ecdysozoa</taxon>
        <taxon>Nematoda</taxon>
        <taxon>Chromadorea</taxon>
        <taxon>Rhabditida</taxon>
        <taxon>Tylenchina</taxon>
        <taxon>Panagrolaimomorpha</taxon>
        <taxon>Strongyloidoidea</taxon>
        <taxon>Alloionematidae</taxon>
        <taxon>Rhabditophanes</taxon>
    </lineage>
</organism>
<evidence type="ECO:0000313" key="1">
    <source>
        <dbReference type="Proteomes" id="UP000095286"/>
    </source>
</evidence>
<protein>
    <submittedName>
        <fullName evidence="2">Protein MCM10 homolog</fullName>
    </submittedName>
</protein>
<evidence type="ECO:0000313" key="2">
    <source>
        <dbReference type="WBParaSite" id="RSKR_0001080200.1"/>
    </source>
</evidence>
<proteinExistence type="predicted"/>
<reference evidence="2" key="1">
    <citation type="submission" date="2016-11" db="UniProtKB">
        <authorList>
            <consortium name="WormBaseParasite"/>
        </authorList>
    </citation>
    <scope>IDENTIFICATION</scope>
    <source>
        <strain evidence="2">KR3021</strain>
    </source>
</reference>
<accession>A0AC35UH36</accession>
<dbReference type="WBParaSite" id="RSKR_0001080200.1">
    <property type="protein sequence ID" value="RSKR_0001080200.1"/>
    <property type="gene ID" value="RSKR_0001080200"/>
</dbReference>